<feature type="compositionally biased region" description="Low complexity" evidence="1">
    <location>
        <begin position="7"/>
        <end position="16"/>
    </location>
</feature>
<sequence length="165" mass="18221">MSPETISPLNNLNSPKLNKEQSNSKEAERSNSSKANILEVSGTMVPEESDLYAHVPCEWINDLTAKVLSSVSISLLNESSPPQLNEEKSVSQETEGSSLRETNALKESDMPCELSTSIEANVLEDSDMSRSSEKHIDICVSHINQLEDKLNELISIFELLESRVS</sequence>
<proteinExistence type="predicted"/>
<feature type="compositionally biased region" description="Basic and acidic residues" evidence="1">
    <location>
        <begin position="17"/>
        <end position="31"/>
    </location>
</feature>
<feature type="region of interest" description="Disordered" evidence="1">
    <location>
        <begin position="1"/>
        <end position="38"/>
    </location>
</feature>
<dbReference type="AlphaFoldDB" id="A0A8X6X064"/>
<reference evidence="2" key="1">
    <citation type="submission" date="2020-08" db="EMBL/GenBank/DDBJ databases">
        <title>Multicomponent nature underlies the extraordinary mechanical properties of spider dragline silk.</title>
        <authorList>
            <person name="Kono N."/>
            <person name="Nakamura H."/>
            <person name="Mori M."/>
            <person name="Yoshida Y."/>
            <person name="Ohtoshi R."/>
            <person name="Malay A.D."/>
            <person name="Moran D.A.P."/>
            <person name="Tomita M."/>
            <person name="Numata K."/>
            <person name="Arakawa K."/>
        </authorList>
    </citation>
    <scope>NUCLEOTIDE SEQUENCE</scope>
</reference>
<evidence type="ECO:0000313" key="3">
    <source>
        <dbReference type="Proteomes" id="UP000886998"/>
    </source>
</evidence>
<organism evidence="2 3">
    <name type="scientific">Trichonephila inaurata madagascariensis</name>
    <dbReference type="NCBI Taxonomy" id="2747483"/>
    <lineage>
        <taxon>Eukaryota</taxon>
        <taxon>Metazoa</taxon>
        <taxon>Ecdysozoa</taxon>
        <taxon>Arthropoda</taxon>
        <taxon>Chelicerata</taxon>
        <taxon>Arachnida</taxon>
        <taxon>Araneae</taxon>
        <taxon>Araneomorphae</taxon>
        <taxon>Entelegynae</taxon>
        <taxon>Araneoidea</taxon>
        <taxon>Nephilidae</taxon>
        <taxon>Trichonephila</taxon>
        <taxon>Trichonephila inaurata</taxon>
    </lineage>
</organism>
<dbReference type="Proteomes" id="UP000886998">
    <property type="component" value="Unassembled WGS sequence"/>
</dbReference>
<gene>
    <name evidence="2" type="ORF">TNIN_24161</name>
</gene>
<name>A0A8X6X064_9ARAC</name>
<feature type="region of interest" description="Disordered" evidence="1">
    <location>
        <begin position="77"/>
        <end position="111"/>
    </location>
</feature>
<evidence type="ECO:0000313" key="2">
    <source>
        <dbReference type="EMBL" id="GFY43767.1"/>
    </source>
</evidence>
<feature type="compositionally biased region" description="Polar residues" evidence="1">
    <location>
        <begin position="91"/>
        <end position="101"/>
    </location>
</feature>
<protein>
    <submittedName>
        <fullName evidence="2">Uncharacterized protein</fullName>
    </submittedName>
</protein>
<accession>A0A8X6X064</accession>
<keyword evidence="3" id="KW-1185">Reference proteome</keyword>
<comment type="caution">
    <text evidence="2">The sequence shown here is derived from an EMBL/GenBank/DDBJ whole genome shotgun (WGS) entry which is preliminary data.</text>
</comment>
<dbReference type="EMBL" id="BMAV01003850">
    <property type="protein sequence ID" value="GFY43767.1"/>
    <property type="molecule type" value="Genomic_DNA"/>
</dbReference>
<evidence type="ECO:0000256" key="1">
    <source>
        <dbReference type="SAM" id="MobiDB-lite"/>
    </source>
</evidence>